<feature type="compositionally biased region" description="Basic and acidic residues" evidence="1">
    <location>
        <begin position="228"/>
        <end position="247"/>
    </location>
</feature>
<accession>A0A4S4F4F0</accession>
<dbReference type="Proteomes" id="UP000306798">
    <property type="component" value="Unassembled WGS sequence"/>
</dbReference>
<proteinExistence type="predicted"/>
<protein>
    <recommendedName>
        <fullName evidence="5">Colicin transporter</fullName>
    </recommendedName>
</protein>
<evidence type="ECO:0000256" key="1">
    <source>
        <dbReference type="SAM" id="MobiDB-lite"/>
    </source>
</evidence>
<comment type="caution">
    <text evidence="3">The sequence shown here is derived from an EMBL/GenBank/DDBJ whole genome shotgun (WGS) entry which is preliminary data.</text>
</comment>
<name>A0A4S4F4F0_9BIFI</name>
<keyword evidence="2" id="KW-1133">Transmembrane helix</keyword>
<keyword evidence="2" id="KW-0472">Membrane</keyword>
<keyword evidence="2" id="KW-0812">Transmembrane</keyword>
<organism evidence="3 4">
    <name type="scientific">Bifidobacterium pseudolongum</name>
    <dbReference type="NCBI Taxonomy" id="1694"/>
    <lineage>
        <taxon>Bacteria</taxon>
        <taxon>Bacillati</taxon>
        <taxon>Actinomycetota</taxon>
        <taxon>Actinomycetes</taxon>
        <taxon>Bifidobacteriales</taxon>
        <taxon>Bifidobacteriaceae</taxon>
        <taxon>Bifidobacterium</taxon>
    </lineage>
</organism>
<dbReference type="EMBL" id="SSTF01000024">
    <property type="protein sequence ID" value="THG24541.1"/>
    <property type="molecule type" value="Genomic_DNA"/>
</dbReference>
<evidence type="ECO:0000256" key="2">
    <source>
        <dbReference type="SAM" id="Phobius"/>
    </source>
</evidence>
<gene>
    <name evidence="3" type="ORF">E5991_07920</name>
</gene>
<evidence type="ECO:0000313" key="4">
    <source>
        <dbReference type="Proteomes" id="UP000306798"/>
    </source>
</evidence>
<sequence length="340" mass="35670">MEERMETKGQGGKRRRVVVWVVVLVVALILAGVGVAWGVAAHRGSRLAEARSACAQASDTLRVARNQYDMYHADEAKTAAALTGKDTGDEKVVKTLAAEYDAQVPELVACNTKDAAELDRRTEVIRRDADWYGTHLTALKAATGKVNDATHAKQVKDAKGALDKKLSAARKLLKDSDGRVADTKTRDALSKAIDAADKARDSKDVKALKDRAAALSKAMDAVNSSVKKKADADRKVAEAEQARREQEASAAEQAQQQAQQYTAPAAPQYTAPQTATPQPSAPQPQATTPSTPSAPSSGSTSSGSSGGGDGGVYFNPNSGGQGCGPDFCGGTYDGINHNGF</sequence>
<evidence type="ECO:0000313" key="3">
    <source>
        <dbReference type="EMBL" id="THG24541.1"/>
    </source>
</evidence>
<reference evidence="3 4" key="1">
    <citation type="submission" date="2019-04" db="EMBL/GenBank/DDBJ databases">
        <title>Microbes associate with the intestines of laboratory mice.</title>
        <authorList>
            <person name="Navarre W."/>
            <person name="Wong E."/>
            <person name="Huang K.C."/>
            <person name="Tropini C."/>
            <person name="Ng K."/>
            <person name="Yu B."/>
        </authorList>
    </citation>
    <scope>NUCLEOTIDE SEQUENCE [LARGE SCALE GENOMIC DNA]</scope>
    <source>
        <strain evidence="3 4">NM87_A27A</strain>
    </source>
</reference>
<feature type="region of interest" description="Disordered" evidence="1">
    <location>
        <begin position="217"/>
        <end position="330"/>
    </location>
</feature>
<feature type="compositionally biased region" description="Low complexity" evidence="1">
    <location>
        <begin position="248"/>
        <end position="303"/>
    </location>
</feature>
<feature type="transmembrane region" description="Helical" evidence="2">
    <location>
        <begin position="17"/>
        <end position="40"/>
    </location>
</feature>
<dbReference type="RefSeq" id="WP_136511598.1">
    <property type="nucleotide sequence ID" value="NZ_SSTF01000024.1"/>
</dbReference>
<evidence type="ECO:0008006" key="5">
    <source>
        <dbReference type="Google" id="ProtNLM"/>
    </source>
</evidence>
<dbReference type="AlphaFoldDB" id="A0A4S4F4F0"/>